<evidence type="ECO:0000313" key="4">
    <source>
        <dbReference type="Proteomes" id="UP001165082"/>
    </source>
</evidence>
<comment type="caution">
    <text evidence="3">The sequence shown here is derived from an EMBL/GenBank/DDBJ whole genome shotgun (WGS) entry which is preliminary data.</text>
</comment>
<proteinExistence type="predicted"/>
<dbReference type="Proteomes" id="UP001165082">
    <property type="component" value="Unassembled WGS sequence"/>
</dbReference>
<dbReference type="EMBL" id="BRXZ01000326">
    <property type="protein sequence ID" value="GMI09613.1"/>
    <property type="molecule type" value="Genomic_DNA"/>
</dbReference>
<feature type="transmembrane region" description="Helical" evidence="2">
    <location>
        <begin position="212"/>
        <end position="230"/>
    </location>
</feature>
<protein>
    <submittedName>
        <fullName evidence="3">Uncharacterized protein</fullName>
    </submittedName>
</protein>
<dbReference type="OrthoDB" id="193194at2759"/>
<keyword evidence="2" id="KW-0812">Transmembrane</keyword>
<feature type="transmembrane region" description="Helical" evidence="2">
    <location>
        <begin position="182"/>
        <end position="200"/>
    </location>
</feature>
<evidence type="ECO:0000256" key="2">
    <source>
        <dbReference type="SAM" id="Phobius"/>
    </source>
</evidence>
<feature type="compositionally biased region" description="Low complexity" evidence="1">
    <location>
        <begin position="246"/>
        <end position="263"/>
    </location>
</feature>
<sequence length="263" mass="28849">MSLASIANMAAADSKKKAKGYSSMDKIMFMCSAGCFLRFFWVFTIAQGRRAEDLMLGIPGDTIIVKVAQILWNCCYLYLVLVWSKLLEQASSMKKSDPKAEKAMEKKVGMAVLFLMAFLIPLYIAASLVMPALMMLGNLFQVGIGVYLVVKARSFGKGLTVAMSSIASAQPLVETIQSTIRTAIFGTVVIFVCVFFNFWAQPNMGTPWWNYIYWWCIHVLGEGALVHALLNTKRSQESKKIAPGKSSTSTVASVAPSSTSSTE</sequence>
<keyword evidence="4" id="KW-1185">Reference proteome</keyword>
<feature type="transmembrane region" description="Helical" evidence="2">
    <location>
        <begin position="108"/>
        <end position="126"/>
    </location>
</feature>
<dbReference type="AlphaFoldDB" id="A0A9W7FCJ1"/>
<keyword evidence="2" id="KW-1133">Transmembrane helix</keyword>
<keyword evidence="2" id="KW-0472">Membrane</keyword>
<gene>
    <name evidence="3" type="ORF">TrRE_jg1348</name>
</gene>
<evidence type="ECO:0000313" key="3">
    <source>
        <dbReference type="EMBL" id="GMI09613.1"/>
    </source>
</evidence>
<organism evidence="3 4">
    <name type="scientific">Triparma retinervis</name>
    <dbReference type="NCBI Taxonomy" id="2557542"/>
    <lineage>
        <taxon>Eukaryota</taxon>
        <taxon>Sar</taxon>
        <taxon>Stramenopiles</taxon>
        <taxon>Ochrophyta</taxon>
        <taxon>Bolidophyceae</taxon>
        <taxon>Parmales</taxon>
        <taxon>Triparmaceae</taxon>
        <taxon>Triparma</taxon>
    </lineage>
</organism>
<feature type="transmembrane region" description="Helical" evidence="2">
    <location>
        <begin position="27"/>
        <end position="47"/>
    </location>
</feature>
<reference evidence="3" key="1">
    <citation type="submission" date="2022-07" db="EMBL/GenBank/DDBJ databases">
        <title>Genome analysis of Parmales, a sister group of diatoms, reveals the evolutionary specialization of diatoms from phago-mixotrophs to photoautotrophs.</title>
        <authorList>
            <person name="Ban H."/>
            <person name="Sato S."/>
            <person name="Yoshikawa S."/>
            <person name="Kazumasa Y."/>
            <person name="Nakamura Y."/>
            <person name="Ichinomiya M."/>
            <person name="Saitoh K."/>
            <person name="Sato N."/>
            <person name="Blanc-Mathieu R."/>
            <person name="Endo H."/>
            <person name="Kuwata A."/>
            <person name="Ogata H."/>
        </authorList>
    </citation>
    <scope>NUCLEOTIDE SEQUENCE</scope>
</reference>
<feature type="transmembrane region" description="Helical" evidence="2">
    <location>
        <begin position="132"/>
        <end position="150"/>
    </location>
</feature>
<evidence type="ECO:0000256" key="1">
    <source>
        <dbReference type="SAM" id="MobiDB-lite"/>
    </source>
</evidence>
<feature type="region of interest" description="Disordered" evidence="1">
    <location>
        <begin position="235"/>
        <end position="263"/>
    </location>
</feature>
<name>A0A9W7FCJ1_9STRA</name>
<feature type="transmembrane region" description="Helical" evidence="2">
    <location>
        <begin position="67"/>
        <end position="87"/>
    </location>
</feature>
<accession>A0A9W7FCJ1</accession>